<evidence type="ECO:0000256" key="3">
    <source>
        <dbReference type="ARBA" id="ARBA00022475"/>
    </source>
</evidence>
<evidence type="ECO:0000256" key="16">
    <source>
        <dbReference type="SAM" id="SignalP"/>
    </source>
</evidence>
<keyword evidence="14" id="KW-0675">Receptor</keyword>
<name>A0A016SRJ3_9BILA</name>
<dbReference type="AlphaFoldDB" id="A0A016SRJ3"/>
<evidence type="ECO:0000256" key="10">
    <source>
        <dbReference type="ARBA" id="ARBA00022989"/>
    </source>
</evidence>
<sequence>MILLFVLLHLIDRSLSSSSHHRLFHSSIYAETLGNHIQYLMYTEDNQEAAASARRQMMFFLDPCQELIANGSMNGGQSMSQIKEEMIRCNDEEILSRAGDGYVERHCEESSPGRSLHLRRLSYTEEHCSCTVRCADGTEFFRFAGCRCPHDEFVLPDAGCLDPDCIWKPDDSRRWTITNNTGSRAAFASITLPPGSHSASLYSPYYQQISIQCVLEFAYRLNSAPHSSIVVTTEFLPSEEHIWKTVRSKTFREEKDYYTKRPRLGRFEAGHFTQPVRLRIECRSETSGGPQMVDNSTMTECQLGKIVWDEECTAGSSPLSTCELDSKLCDVPGHIWCMDDALCDINKDCPNGSDEDVCGEQPTGSRCDFNDDRVFCDGWTMLTVEQGKPIPEHLLQVKRPMKNAGPIHESRPGGGPFLLYSSELNRNRSLSTRDTFFTSPFYPALFNDDEKCKLRFYIVRAGVDVEWSMSVIHPLWVQGATPLKISMDEEGKRLERAWHRISTSIGPQLFPFAVQIEANWVVTSSASGNAFVAVDDISLSVECFDKASQLSPVGSWSSMVIDSCGSTGTQSIRPDKCLQRGQRSGPYQYLLIDSQQQSWTVPETLHYRIVACGAQGGSFPSEDVGNRGGCVTADIDLVVGSKLYLSIGQKGESPCDDSVRSSMGKPVLERLCEGKHAQIRLNSSIVHGAGGGGPTTVSLDSTYIVVAAGGGGAYPKEYIDGAPNNPAGGLLHSKPPGSSERFPLNAGHGLSVSSPSSQLWTCGGFPNSGGVALPCDPAAGGGGGYYGGAAQVRNHGLGGTNWLGINASRHLLQSGVHVGDGLVTIYACRLECPSRSTCFFPNLESAEQMECLCEYGETVSPTGSCAESKVKR</sequence>
<keyword evidence="5" id="KW-0812">Transmembrane</keyword>
<keyword evidence="10" id="KW-1133">Transmembrane helix</keyword>
<dbReference type="EMBL" id="JARK01001523">
    <property type="protein sequence ID" value="EYB92982.1"/>
    <property type="molecule type" value="Genomic_DNA"/>
</dbReference>
<comment type="caution">
    <text evidence="18">The sequence shown here is derived from an EMBL/GenBank/DDBJ whole genome shotgun (WGS) entry which is preliminary data.</text>
</comment>
<dbReference type="Pfam" id="PF12810">
    <property type="entry name" value="ALK_LTK_GRD"/>
    <property type="match status" value="1"/>
</dbReference>
<evidence type="ECO:0000256" key="2">
    <source>
        <dbReference type="ARBA" id="ARBA00011902"/>
    </source>
</evidence>
<evidence type="ECO:0000256" key="9">
    <source>
        <dbReference type="ARBA" id="ARBA00022840"/>
    </source>
</evidence>
<feature type="domain" description="ALK/LTK-like glycine-rich" evidence="17">
    <location>
        <begin position="606"/>
        <end position="802"/>
    </location>
</feature>
<feature type="chain" id="PRO_5001489783" description="receptor protein-tyrosine kinase" evidence="16">
    <location>
        <begin position="17"/>
        <end position="872"/>
    </location>
</feature>
<dbReference type="STRING" id="53326.A0A016SRJ3"/>
<keyword evidence="12" id="KW-0829">Tyrosine-protein kinase</keyword>
<evidence type="ECO:0000313" key="18">
    <source>
        <dbReference type="EMBL" id="EYB92982.1"/>
    </source>
</evidence>
<dbReference type="GO" id="GO:0005886">
    <property type="term" value="C:plasma membrane"/>
    <property type="evidence" value="ECO:0007669"/>
    <property type="project" value="UniProtKB-SubCell"/>
</dbReference>
<keyword evidence="11" id="KW-0472">Membrane</keyword>
<evidence type="ECO:0000256" key="1">
    <source>
        <dbReference type="ARBA" id="ARBA00004251"/>
    </source>
</evidence>
<organism evidence="18 19">
    <name type="scientific">Ancylostoma ceylanicum</name>
    <dbReference type="NCBI Taxonomy" id="53326"/>
    <lineage>
        <taxon>Eukaryota</taxon>
        <taxon>Metazoa</taxon>
        <taxon>Ecdysozoa</taxon>
        <taxon>Nematoda</taxon>
        <taxon>Chromadorea</taxon>
        <taxon>Rhabditida</taxon>
        <taxon>Rhabditina</taxon>
        <taxon>Rhabditomorpha</taxon>
        <taxon>Strongyloidea</taxon>
        <taxon>Ancylostomatidae</taxon>
        <taxon>Ancylostomatinae</taxon>
        <taxon>Ancylostoma</taxon>
    </lineage>
</organism>
<evidence type="ECO:0000256" key="8">
    <source>
        <dbReference type="ARBA" id="ARBA00022777"/>
    </source>
</evidence>
<evidence type="ECO:0000313" key="19">
    <source>
        <dbReference type="Proteomes" id="UP000024635"/>
    </source>
</evidence>
<protein>
    <recommendedName>
        <fullName evidence="2">receptor protein-tyrosine kinase</fullName>
        <ecNumber evidence="2">2.7.10.1</ecNumber>
    </recommendedName>
</protein>
<keyword evidence="15" id="KW-0325">Glycoprotein</keyword>
<evidence type="ECO:0000256" key="5">
    <source>
        <dbReference type="ARBA" id="ARBA00022692"/>
    </source>
</evidence>
<keyword evidence="19" id="KW-1185">Reference proteome</keyword>
<evidence type="ECO:0000259" key="17">
    <source>
        <dbReference type="Pfam" id="PF12810"/>
    </source>
</evidence>
<proteinExistence type="predicted"/>
<feature type="signal peptide" evidence="16">
    <location>
        <begin position="1"/>
        <end position="16"/>
    </location>
</feature>
<keyword evidence="4" id="KW-0808">Transferase</keyword>
<keyword evidence="8" id="KW-0418">Kinase</keyword>
<evidence type="ECO:0000256" key="12">
    <source>
        <dbReference type="ARBA" id="ARBA00023137"/>
    </source>
</evidence>
<dbReference type="EC" id="2.7.10.1" evidence="2"/>
<evidence type="ECO:0000256" key="4">
    <source>
        <dbReference type="ARBA" id="ARBA00022679"/>
    </source>
</evidence>
<dbReference type="Proteomes" id="UP000024635">
    <property type="component" value="Unassembled WGS sequence"/>
</dbReference>
<evidence type="ECO:0000256" key="15">
    <source>
        <dbReference type="ARBA" id="ARBA00023180"/>
    </source>
</evidence>
<dbReference type="GO" id="GO:0005524">
    <property type="term" value="F:ATP binding"/>
    <property type="evidence" value="ECO:0007669"/>
    <property type="project" value="UniProtKB-KW"/>
</dbReference>
<evidence type="ECO:0000256" key="6">
    <source>
        <dbReference type="ARBA" id="ARBA00022729"/>
    </source>
</evidence>
<gene>
    <name evidence="18" type="primary">Acey_s0187.g1105</name>
    <name evidence="18" type="ORF">Y032_0187g1105</name>
</gene>
<comment type="subcellular location">
    <subcellularLocation>
        <location evidence="1">Cell membrane</location>
        <topology evidence="1">Single-pass type I membrane protein</topology>
    </subcellularLocation>
</comment>
<dbReference type="InterPro" id="IPR055163">
    <property type="entry name" value="ALK/LTK-like_GRD"/>
</dbReference>
<evidence type="ECO:0000256" key="7">
    <source>
        <dbReference type="ARBA" id="ARBA00022741"/>
    </source>
</evidence>
<evidence type="ECO:0000256" key="11">
    <source>
        <dbReference type="ARBA" id="ARBA00023136"/>
    </source>
</evidence>
<accession>A0A016SRJ3</accession>
<dbReference type="OrthoDB" id="5811584at2759"/>
<evidence type="ECO:0000256" key="13">
    <source>
        <dbReference type="ARBA" id="ARBA00023157"/>
    </source>
</evidence>
<reference evidence="19" key="1">
    <citation type="journal article" date="2015" name="Nat. Genet.">
        <title>The genome and transcriptome of the zoonotic hookworm Ancylostoma ceylanicum identify infection-specific gene families.</title>
        <authorList>
            <person name="Schwarz E.M."/>
            <person name="Hu Y."/>
            <person name="Antoshechkin I."/>
            <person name="Miller M.M."/>
            <person name="Sternberg P.W."/>
            <person name="Aroian R.V."/>
        </authorList>
    </citation>
    <scope>NUCLEOTIDE SEQUENCE</scope>
    <source>
        <strain evidence="19">HY135</strain>
    </source>
</reference>
<keyword evidence="13" id="KW-1015">Disulfide bond</keyword>
<evidence type="ECO:0000256" key="14">
    <source>
        <dbReference type="ARBA" id="ARBA00023170"/>
    </source>
</evidence>
<dbReference type="Gene3D" id="2.60.120.200">
    <property type="match status" value="1"/>
</dbReference>
<keyword evidence="3" id="KW-1003">Cell membrane</keyword>
<keyword evidence="9" id="KW-0067">ATP-binding</keyword>
<keyword evidence="6 16" id="KW-0732">Signal</keyword>
<keyword evidence="7" id="KW-0547">Nucleotide-binding</keyword>
<dbReference type="GO" id="GO:0004714">
    <property type="term" value="F:transmembrane receptor protein tyrosine kinase activity"/>
    <property type="evidence" value="ECO:0007669"/>
    <property type="project" value="UniProtKB-EC"/>
</dbReference>